<keyword evidence="2" id="KW-1185">Reference proteome</keyword>
<name>A0A1M4U5P6_9BACT</name>
<dbReference type="AlphaFoldDB" id="A0A1M4U5P6"/>
<gene>
    <name evidence="1" type="ORF">SAMN05444274_101577</name>
</gene>
<dbReference type="Proteomes" id="UP000184164">
    <property type="component" value="Unassembled WGS sequence"/>
</dbReference>
<accession>A0A1M4U5P6</accession>
<evidence type="ECO:0000313" key="1">
    <source>
        <dbReference type="EMBL" id="SHE51867.1"/>
    </source>
</evidence>
<dbReference type="STRING" id="1484053.SAMN05444274_101577"/>
<reference evidence="1 2" key="1">
    <citation type="submission" date="2016-11" db="EMBL/GenBank/DDBJ databases">
        <authorList>
            <person name="Jaros S."/>
            <person name="Januszkiewicz K."/>
            <person name="Wedrychowicz H."/>
        </authorList>
    </citation>
    <scope>NUCLEOTIDE SEQUENCE [LARGE SCALE GENOMIC DNA]</scope>
    <source>
        <strain evidence="1 2">DSM 26910</strain>
    </source>
</reference>
<proteinExistence type="predicted"/>
<organism evidence="1 2">
    <name type="scientific">Mariniphaga anaerophila</name>
    <dbReference type="NCBI Taxonomy" id="1484053"/>
    <lineage>
        <taxon>Bacteria</taxon>
        <taxon>Pseudomonadati</taxon>
        <taxon>Bacteroidota</taxon>
        <taxon>Bacteroidia</taxon>
        <taxon>Marinilabiliales</taxon>
        <taxon>Prolixibacteraceae</taxon>
        <taxon>Mariniphaga</taxon>
    </lineage>
</organism>
<sequence length="73" mass="9056">MDLFTVFFGTLFKYFFKAPLENCPILKQECHSFEERLSWFNYFSFEEKRHIKQRHIGCLNRRDIKTIHIKRKP</sequence>
<evidence type="ECO:0000313" key="2">
    <source>
        <dbReference type="Proteomes" id="UP000184164"/>
    </source>
</evidence>
<protein>
    <submittedName>
        <fullName evidence="1">Uncharacterized protein</fullName>
    </submittedName>
</protein>
<dbReference type="EMBL" id="FQUM01000001">
    <property type="protein sequence ID" value="SHE51867.1"/>
    <property type="molecule type" value="Genomic_DNA"/>
</dbReference>